<feature type="transmembrane region" description="Helical" evidence="2">
    <location>
        <begin position="64"/>
        <end position="87"/>
    </location>
</feature>
<comment type="caution">
    <text evidence="3">The sequence shown here is derived from an EMBL/GenBank/DDBJ whole genome shotgun (WGS) entry which is preliminary data.</text>
</comment>
<evidence type="ECO:0000313" key="3">
    <source>
        <dbReference type="EMBL" id="PAA72963.1"/>
    </source>
</evidence>
<name>A0A267FH02_9PLAT</name>
<dbReference type="Proteomes" id="UP000215902">
    <property type="component" value="Unassembled WGS sequence"/>
</dbReference>
<keyword evidence="4" id="KW-1185">Reference proteome</keyword>
<organism evidence="3 4">
    <name type="scientific">Macrostomum lignano</name>
    <dbReference type="NCBI Taxonomy" id="282301"/>
    <lineage>
        <taxon>Eukaryota</taxon>
        <taxon>Metazoa</taxon>
        <taxon>Spiralia</taxon>
        <taxon>Lophotrochozoa</taxon>
        <taxon>Platyhelminthes</taxon>
        <taxon>Rhabditophora</taxon>
        <taxon>Macrostomorpha</taxon>
        <taxon>Macrostomida</taxon>
        <taxon>Macrostomidae</taxon>
        <taxon>Macrostomum</taxon>
    </lineage>
</organism>
<sequence length="283" mass="30131">LQLDAANAHRKAIIRQFIPHASTTQGCSHIVTDCMPIMSSATDNPGSAVANSTGSTYSLNASNLVVSGFASLLILLLTMFALGLMYICAKLRRQGSADSDIGDTGWVHNSFQRQSMSAAAATASMYRQGGALSWDSCHDNEEQRRLDLSHAVLELDRRPTFFSVGSAAGTTPTATSSVAASGAAVVPTNAIRNSEFQQPRRPSMAFGPAAIGNLVPAGLPNLQPAGMPEDQQPYDQLQLNRLALSGPFVNEHAVSCDSLAEDDLPPPNSEFQSDEYLDVHLKK</sequence>
<feature type="region of interest" description="Disordered" evidence="1">
    <location>
        <begin position="259"/>
        <end position="283"/>
    </location>
</feature>
<dbReference type="EMBL" id="NIVC01001050">
    <property type="protein sequence ID" value="PAA72963.1"/>
    <property type="molecule type" value="Genomic_DNA"/>
</dbReference>
<gene>
    <name evidence="3" type="ORF">BOX15_Mlig017801g1</name>
</gene>
<keyword evidence="2" id="KW-0812">Transmembrane</keyword>
<evidence type="ECO:0000313" key="4">
    <source>
        <dbReference type="Proteomes" id="UP000215902"/>
    </source>
</evidence>
<keyword evidence="2" id="KW-1133">Transmembrane helix</keyword>
<evidence type="ECO:0000256" key="1">
    <source>
        <dbReference type="SAM" id="MobiDB-lite"/>
    </source>
</evidence>
<reference evidence="3 4" key="1">
    <citation type="submission" date="2017-06" db="EMBL/GenBank/DDBJ databases">
        <title>A platform for efficient transgenesis in Macrostomum lignano, a flatworm model organism for stem cell research.</title>
        <authorList>
            <person name="Berezikov E."/>
        </authorList>
    </citation>
    <scope>NUCLEOTIDE SEQUENCE [LARGE SCALE GENOMIC DNA]</scope>
    <source>
        <strain evidence="3">DV1</strain>
        <tissue evidence="3">Whole organism</tissue>
    </source>
</reference>
<proteinExistence type="predicted"/>
<protein>
    <submittedName>
        <fullName evidence="3">Uncharacterized protein</fullName>
    </submittedName>
</protein>
<feature type="non-terminal residue" evidence="3">
    <location>
        <position position="1"/>
    </location>
</feature>
<evidence type="ECO:0000256" key="2">
    <source>
        <dbReference type="SAM" id="Phobius"/>
    </source>
</evidence>
<keyword evidence="2" id="KW-0472">Membrane</keyword>
<dbReference type="AlphaFoldDB" id="A0A267FH02"/>
<accession>A0A267FH02</accession>